<evidence type="ECO:0000313" key="2">
    <source>
        <dbReference type="Proteomes" id="UP001497382"/>
    </source>
</evidence>
<evidence type="ECO:0000313" key="1">
    <source>
        <dbReference type="EMBL" id="CAL1281653.1"/>
    </source>
</evidence>
<organism evidence="1 2">
    <name type="scientific">Larinioides sclopetarius</name>
    <dbReference type="NCBI Taxonomy" id="280406"/>
    <lineage>
        <taxon>Eukaryota</taxon>
        <taxon>Metazoa</taxon>
        <taxon>Ecdysozoa</taxon>
        <taxon>Arthropoda</taxon>
        <taxon>Chelicerata</taxon>
        <taxon>Arachnida</taxon>
        <taxon>Araneae</taxon>
        <taxon>Araneomorphae</taxon>
        <taxon>Entelegynae</taxon>
        <taxon>Araneoidea</taxon>
        <taxon>Araneidae</taxon>
        <taxon>Larinioides</taxon>
    </lineage>
</organism>
<accession>A0AAV2ACH0</accession>
<protein>
    <submittedName>
        <fullName evidence="1">Uncharacterized protein</fullName>
    </submittedName>
</protein>
<sequence>MVFMQILSIPLQGVIQSILLIRSHSMLHAQLHWETMISRISLRRQPNKVTP</sequence>
<dbReference type="AlphaFoldDB" id="A0AAV2ACH0"/>
<dbReference type="EMBL" id="CAXIEN010000147">
    <property type="protein sequence ID" value="CAL1281653.1"/>
    <property type="molecule type" value="Genomic_DNA"/>
</dbReference>
<dbReference type="Proteomes" id="UP001497382">
    <property type="component" value="Unassembled WGS sequence"/>
</dbReference>
<comment type="caution">
    <text evidence="1">The sequence shown here is derived from an EMBL/GenBank/DDBJ whole genome shotgun (WGS) entry which is preliminary data.</text>
</comment>
<proteinExistence type="predicted"/>
<keyword evidence="2" id="KW-1185">Reference proteome</keyword>
<name>A0AAV2ACH0_9ARAC</name>
<gene>
    <name evidence="1" type="ORF">LARSCL_LOCUS11694</name>
</gene>
<reference evidence="1 2" key="1">
    <citation type="submission" date="2024-04" db="EMBL/GenBank/DDBJ databases">
        <authorList>
            <person name="Rising A."/>
            <person name="Reimegard J."/>
            <person name="Sonavane S."/>
            <person name="Akerstrom W."/>
            <person name="Nylinder S."/>
            <person name="Hedman E."/>
            <person name="Kallberg Y."/>
        </authorList>
    </citation>
    <scope>NUCLEOTIDE SEQUENCE [LARGE SCALE GENOMIC DNA]</scope>
</reference>